<accession>I7JXB3</accession>
<keyword evidence="2" id="KW-1185">Reference proteome</keyword>
<evidence type="ECO:0000313" key="1">
    <source>
        <dbReference type="EMBL" id="CCI84455.1"/>
    </source>
</evidence>
<protein>
    <submittedName>
        <fullName evidence="1">Uncharacterized protein</fullName>
    </submittedName>
</protein>
<evidence type="ECO:0000313" key="2">
    <source>
        <dbReference type="Proteomes" id="UP000009311"/>
    </source>
</evidence>
<reference evidence="1 2" key="1">
    <citation type="submission" date="2012-06" db="EMBL/GenBank/DDBJ databases">
        <title>Draft Genome Sequence of Lactobacillus pasteurii CRBIP 24.76T.</title>
        <authorList>
            <person name="Cousin S."/>
            <person name="Bouchier C."/>
            <person name="Loux V."/>
            <person name="Ma L."/>
            <person name="Creno S."/>
            <person name="Bizet C."/>
            <person name="Clermont D."/>
        </authorList>
    </citation>
    <scope>NUCLEOTIDE SEQUENCE [LARGE SCALE GENOMIC DNA]</scope>
    <source>
        <strain evidence="2">CRBIP 24.76T</strain>
    </source>
</reference>
<organism evidence="1 2">
    <name type="scientific">Lactobacillus pasteurii DSM 23907 = CRBIP 24.76</name>
    <dbReference type="NCBI Taxonomy" id="1423790"/>
    <lineage>
        <taxon>Bacteria</taxon>
        <taxon>Bacillati</taxon>
        <taxon>Bacillota</taxon>
        <taxon>Bacilli</taxon>
        <taxon>Lactobacillales</taxon>
        <taxon>Lactobacillaceae</taxon>
        <taxon>Lactobacillus</taxon>
    </lineage>
</organism>
<proteinExistence type="predicted"/>
<dbReference type="Proteomes" id="UP000009311">
    <property type="component" value="Unassembled WGS sequence"/>
</dbReference>
<comment type="caution">
    <text evidence="1">The sequence shown here is derived from an EMBL/GenBank/DDBJ whole genome shotgun (WGS) entry which is preliminary data.</text>
</comment>
<gene>
    <name evidence="1" type="ORF">BN53_09625</name>
</gene>
<dbReference type="AlphaFoldDB" id="I7JXB3"/>
<dbReference type="EMBL" id="CAKD01000002">
    <property type="protein sequence ID" value="CCI84455.1"/>
    <property type="molecule type" value="Genomic_DNA"/>
</dbReference>
<dbReference type="STRING" id="1423790.BN53_09625"/>
<name>I7JXB3_9LACO</name>
<sequence>MSALYEELINKEVVKAMTEEEAEEIFAGRNSYSKQITMPPSCI</sequence>